<gene>
    <name evidence="8" type="ORF">GCM10010964_23870</name>
</gene>
<accession>A0A8J3ECL5</accession>
<dbReference type="InterPro" id="IPR009100">
    <property type="entry name" value="AcylCoA_DH/oxidase_NM_dom_sf"/>
</dbReference>
<comment type="caution">
    <text evidence="8">The sequence shown here is derived from an EMBL/GenBank/DDBJ whole genome shotgun (WGS) entry which is preliminary data.</text>
</comment>
<dbReference type="InterPro" id="IPR013786">
    <property type="entry name" value="AcylCoA_DH/ox_N"/>
</dbReference>
<dbReference type="PANTHER" id="PTHR43884">
    <property type="entry name" value="ACYL-COA DEHYDROGENASE"/>
    <property type="match status" value="1"/>
</dbReference>
<dbReference type="RefSeq" id="WP_188900454.1">
    <property type="nucleotide sequence ID" value="NZ_BMKS01000006.1"/>
</dbReference>
<evidence type="ECO:0000313" key="8">
    <source>
        <dbReference type="EMBL" id="GGG35222.1"/>
    </source>
</evidence>
<evidence type="ECO:0000259" key="6">
    <source>
        <dbReference type="Pfam" id="PF00441"/>
    </source>
</evidence>
<evidence type="ECO:0000256" key="5">
    <source>
        <dbReference type="ARBA" id="ARBA00023002"/>
    </source>
</evidence>
<keyword evidence="5" id="KW-0560">Oxidoreductase</keyword>
<dbReference type="AlphaFoldDB" id="A0A8J3ECL5"/>
<sequence>MSEALAGTEAERAESIRMIRDSAAAVAPRGGDTRRVRALRFKDPGFDPAVLREMGALGWIGLRAPEAAGGAGLGMGEMCALAEELGAGLAPEPLIPSVLSATLLAAAEDRAALPRLLAGETYMPTAWQERPDTLEVPGSPDAPRRFIPQAAGAGGFLLPVREGGRIALYVLDAAGADLAIERTQDGGNYGTLRPALGEARRVADDVGAVLARALDEAALATAAYLLGVMERSFDLALNYLRTRQQFGRVIGSFQALQHRAADLRIQLGLTRASVESAAAALDAGAEGAVRRAAVSRAKARAAEASLLVTRQVIQLHGGIGYTDEYDAGLYLRKAMVLANQFGSAALHRRRFMKDAPEGAEE</sequence>
<proteinExistence type="inferred from homology"/>
<dbReference type="EMBL" id="BMKS01000006">
    <property type="protein sequence ID" value="GGG35222.1"/>
    <property type="molecule type" value="Genomic_DNA"/>
</dbReference>
<protein>
    <submittedName>
        <fullName evidence="8">Acyl-CoA dehydrogenase</fullName>
    </submittedName>
</protein>
<keyword evidence="4" id="KW-0274">FAD</keyword>
<name>A0A8J3ECL5_9PROT</name>
<feature type="domain" description="Acyl-CoA dehydrogenase/oxidase N-terminal" evidence="7">
    <location>
        <begin position="15"/>
        <end position="100"/>
    </location>
</feature>
<dbReference type="InterPro" id="IPR037069">
    <property type="entry name" value="AcylCoA_DH/ox_N_sf"/>
</dbReference>
<keyword evidence="3" id="KW-0285">Flavoprotein</keyword>
<feature type="domain" description="Acyl-CoA dehydrogenase/oxidase C-terminal" evidence="6">
    <location>
        <begin position="209"/>
        <end position="351"/>
    </location>
</feature>
<dbReference type="Pfam" id="PF00441">
    <property type="entry name" value="Acyl-CoA_dh_1"/>
    <property type="match status" value="1"/>
</dbReference>
<evidence type="ECO:0000259" key="7">
    <source>
        <dbReference type="Pfam" id="PF02771"/>
    </source>
</evidence>
<keyword evidence="9" id="KW-1185">Reference proteome</keyword>
<organism evidence="8 9">
    <name type="scientific">Caldovatus sediminis</name>
    <dbReference type="NCBI Taxonomy" id="2041189"/>
    <lineage>
        <taxon>Bacteria</taxon>
        <taxon>Pseudomonadati</taxon>
        <taxon>Pseudomonadota</taxon>
        <taxon>Alphaproteobacteria</taxon>
        <taxon>Acetobacterales</taxon>
        <taxon>Roseomonadaceae</taxon>
        <taxon>Caldovatus</taxon>
    </lineage>
</organism>
<evidence type="ECO:0000256" key="2">
    <source>
        <dbReference type="ARBA" id="ARBA00009347"/>
    </source>
</evidence>
<dbReference type="Gene3D" id="1.20.140.10">
    <property type="entry name" value="Butyryl-CoA Dehydrogenase, subunit A, domain 3"/>
    <property type="match status" value="1"/>
</dbReference>
<dbReference type="SUPFAM" id="SSF56645">
    <property type="entry name" value="Acyl-CoA dehydrogenase NM domain-like"/>
    <property type="match status" value="1"/>
</dbReference>
<reference evidence="8 9" key="1">
    <citation type="journal article" date="2014" name="Int. J. Syst. Evol. Microbiol.">
        <title>Complete genome sequence of Corynebacterium casei LMG S-19264T (=DSM 44701T), isolated from a smear-ripened cheese.</title>
        <authorList>
            <consortium name="US DOE Joint Genome Institute (JGI-PGF)"/>
            <person name="Walter F."/>
            <person name="Albersmeier A."/>
            <person name="Kalinowski J."/>
            <person name="Ruckert C."/>
        </authorList>
    </citation>
    <scope>NUCLEOTIDE SEQUENCE [LARGE SCALE GENOMIC DNA]</scope>
    <source>
        <strain evidence="8 9">CGMCC 1.16330</strain>
    </source>
</reference>
<dbReference type="InterPro" id="IPR009075">
    <property type="entry name" value="AcylCo_DH/oxidase_C"/>
</dbReference>
<comment type="cofactor">
    <cofactor evidence="1">
        <name>FAD</name>
        <dbReference type="ChEBI" id="CHEBI:57692"/>
    </cofactor>
</comment>
<evidence type="ECO:0000256" key="1">
    <source>
        <dbReference type="ARBA" id="ARBA00001974"/>
    </source>
</evidence>
<dbReference type="Gene3D" id="1.10.540.10">
    <property type="entry name" value="Acyl-CoA dehydrogenase/oxidase, N-terminal domain"/>
    <property type="match status" value="1"/>
</dbReference>
<evidence type="ECO:0000256" key="4">
    <source>
        <dbReference type="ARBA" id="ARBA00022827"/>
    </source>
</evidence>
<dbReference type="Pfam" id="PF02771">
    <property type="entry name" value="Acyl-CoA_dh_N"/>
    <property type="match status" value="1"/>
</dbReference>
<evidence type="ECO:0000313" key="9">
    <source>
        <dbReference type="Proteomes" id="UP000597507"/>
    </source>
</evidence>
<dbReference type="GO" id="GO:0050660">
    <property type="term" value="F:flavin adenine dinucleotide binding"/>
    <property type="evidence" value="ECO:0007669"/>
    <property type="project" value="InterPro"/>
</dbReference>
<evidence type="ECO:0000256" key="3">
    <source>
        <dbReference type="ARBA" id="ARBA00022630"/>
    </source>
</evidence>
<dbReference type="GO" id="GO:0003995">
    <property type="term" value="F:acyl-CoA dehydrogenase activity"/>
    <property type="evidence" value="ECO:0007669"/>
    <property type="project" value="TreeGrafter"/>
</dbReference>
<dbReference type="InterPro" id="IPR036250">
    <property type="entry name" value="AcylCo_DH-like_C"/>
</dbReference>
<comment type="similarity">
    <text evidence="2">Belongs to the acyl-CoA dehydrogenase family.</text>
</comment>
<dbReference type="PANTHER" id="PTHR43884:SF20">
    <property type="entry name" value="ACYL-COA DEHYDROGENASE FADE28"/>
    <property type="match status" value="1"/>
</dbReference>
<dbReference type="SUPFAM" id="SSF47203">
    <property type="entry name" value="Acyl-CoA dehydrogenase C-terminal domain-like"/>
    <property type="match status" value="1"/>
</dbReference>
<dbReference type="Proteomes" id="UP000597507">
    <property type="component" value="Unassembled WGS sequence"/>
</dbReference>